<sequence>MYPPQRARRLHVVRDTRGALVYGLRELAAKADGVGAGARRGGLQHPAQRALRRDAAAANGTGLNSIIHFSILPTTAPVENERMFSKHTHFLSIR</sequence>
<keyword evidence="2" id="KW-1185">Reference proteome</keyword>
<dbReference type="Proteomes" id="UP000299102">
    <property type="component" value="Unassembled WGS sequence"/>
</dbReference>
<accession>A0A4C1ZKE7</accession>
<protein>
    <submittedName>
        <fullName evidence="1">Uncharacterized protein</fullName>
    </submittedName>
</protein>
<evidence type="ECO:0000313" key="1">
    <source>
        <dbReference type="EMBL" id="GBP87772.1"/>
    </source>
</evidence>
<name>A0A4C1ZKE7_EUMVA</name>
<dbReference type="AlphaFoldDB" id="A0A4C1ZKE7"/>
<dbReference type="EMBL" id="BGZK01001883">
    <property type="protein sequence ID" value="GBP87772.1"/>
    <property type="molecule type" value="Genomic_DNA"/>
</dbReference>
<gene>
    <name evidence="1" type="ORF">EVAR_65396_1</name>
</gene>
<evidence type="ECO:0000313" key="2">
    <source>
        <dbReference type="Proteomes" id="UP000299102"/>
    </source>
</evidence>
<comment type="caution">
    <text evidence="1">The sequence shown here is derived from an EMBL/GenBank/DDBJ whole genome shotgun (WGS) entry which is preliminary data.</text>
</comment>
<organism evidence="1 2">
    <name type="scientific">Eumeta variegata</name>
    <name type="common">Bagworm moth</name>
    <name type="synonym">Eumeta japonica</name>
    <dbReference type="NCBI Taxonomy" id="151549"/>
    <lineage>
        <taxon>Eukaryota</taxon>
        <taxon>Metazoa</taxon>
        <taxon>Ecdysozoa</taxon>
        <taxon>Arthropoda</taxon>
        <taxon>Hexapoda</taxon>
        <taxon>Insecta</taxon>
        <taxon>Pterygota</taxon>
        <taxon>Neoptera</taxon>
        <taxon>Endopterygota</taxon>
        <taxon>Lepidoptera</taxon>
        <taxon>Glossata</taxon>
        <taxon>Ditrysia</taxon>
        <taxon>Tineoidea</taxon>
        <taxon>Psychidae</taxon>
        <taxon>Oiketicinae</taxon>
        <taxon>Eumeta</taxon>
    </lineage>
</organism>
<reference evidence="1 2" key="1">
    <citation type="journal article" date="2019" name="Commun. Biol.">
        <title>The bagworm genome reveals a unique fibroin gene that provides high tensile strength.</title>
        <authorList>
            <person name="Kono N."/>
            <person name="Nakamura H."/>
            <person name="Ohtoshi R."/>
            <person name="Tomita M."/>
            <person name="Numata K."/>
            <person name="Arakawa K."/>
        </authorList>
    </citation>
    <scope>NUCLEOTIDE SEQUENCE [LARGE SCALE GENOMIC DNA]</scope>
</reference>
<proteinExistence type="predicted"/>